<keyword evidence="2" id="KW-1185">Reference proteome</keyword>
<sequence>MPPDAAADLARIEKLARLLDARYGVPGTRFRFGLDSLVGLIPGIGDTLTLLPSAWMVWRAHQHGLPKSKLARMGINTGLDYAIGLVPVIGDLVDFGFKANLRNAAILREHLEARAASDMARDVTPG</sequence>
<dbReference type="OrthoDB" id="513552at2"/>
<organism evidence="1 2">
    <name type="scientific">Pacificitalea manganoxidans</name>
    <dbReference type="NCBI Taxonomy" id="1411902"/>
    <lineage>
        <taxon>Bacteria</taxon>
        <taxon>Pseudomonadati</taxon>
        <taxon>Pseudomonadota</taxon>
        <taxon>Alphaproteobacteria</taxon>
        <taxon>Rhodobacterales</taxon>
        <taxon>Paracoccaceae</taxon>
        <taxon>Pacificitalea</taxon>
    </lineage>
</organism>
<protein>
    <recommendedName>
        <fullName evidence="3">DUF4112 domain-containing protein</fullName>
    </recommendedName>
</protein>
<reference evidence="1 2" key="1">
    <citation type="submission" date="2017-05" db="EMBL/GenBank/DDBJ databases">
        <title>Comparative genomic and metabolic analysis of manganese-oxidizing mechanisms in Celeribater manganoxidans DY25T: its adaption to the environment of polymetallic nodule.</title>
        <authorList>
            <person name="Wang X."/>
        </authorList>
    </citation>
    <scope>NUCLEOTIDE SEQUENCE [LARGE SCALE GENOMIC DNA]</scope>
    <source>
        <strain evidence="1 2">DY25</strain>
    </source>
</reference>
<proteinExistence type="predicted"/>
<accession>A0A291M3C5</accession>
<gene>
    <name evidence="1" type="ORF">CBW24_07415</name>
</gene>
<name>A0A291M3C5_9RHOB</name>
<dbReference type="AlphaFoldDB" id="A0A291M3C5"/>
<evidence type="ECO:0000313" key="1">
    <source>
        <dbReference type="EMBL" id="ATI43357.1"/>
    </source>
</evidence>
<evidence type="ECO:0000313" key="2">
    <source>
        <dbReference type="Proteomes" id="UP000219050"/>
    </source>
</evidence>
<dbReference type="Proteomes" id="UP000219050">
    <property type="component" value="Chromosome"/>
</dbReference>
<dbReference type="InterPro" id="IPR025187">
    <property type="entry name" value="DUF4112"/>
</dbReference>
<dbReference type="EMBL" id="CP021404">
    <property type="protein sequence ID" value="ATI43357.1"/>
    <property type="molecule type" value="Genomic_DNA"/>
</dbReference>
<evidence type="ECO:0008006" key="3">
    <source>
        <dbReference type="Google" id="ProtNLM"/>
    </source>
</evidence>
<dbReference type="PANTHER" id="PTHR35519">
    <property type="entry name" value="MEMBRANE PROTEINS"/>
    <property type="match status" value="1"/>
</dbReference>
<dbReference type="PANTHER" id="PTHR35519:SF2">
    <property type="entry name" value="PH DOMAIN PROTEIN"/>
    <property type="match status" value="1"/>
</dbReference>
<dbReference type="KEGG" id="cmag:CBW24_07415"/>
<dbReference type="Pfam" id="PF13430">
    <property type="entry name" value="DUF4112"/>
    <property type="match status" value="1"/>
</dbReference>